<dbReference type="GeneID" id="114849802"/>
<dbReference type="RefSeq" id="XP_028997375.1">
    <property type="nucleotide sequence ID" value="XM_029141542.3"/>
</dbReference>
<dbReference type="Gene3D" id="3.40.50.300">
    <property type="entry name" value="P-loop containing nucleotide triphosphate hydrolases"/>
    <property type="match status" value="1"/>
</dbReference>
<dbReference type="OrthoDB" id="25620at2759"/>
<sequence length="299" mass="34431">MWMIHKVSEFFSNRAGRSSKPHPPLPLLNKPWRQIDWRDKQESLQYVNDYKPFDEDQQLRILLCGQCGAGKSSFINSVQSVLRGRMCRQALAANICDDSFTKKKKTYKIEKDSPDIFYPFVFNDVMGFNKILVEDLKMSLQGRVKDSYMFNPVSKLSEGDEHFNKTPTDNDKVHVLVCVVAADTLSTMSDEVLMKFKELREEASHLDVPQIAILTKVDAACAEVKNDLRNIYRSRYLKQLMERLSAAVGISMDCIFLVKNYHEEIDLNDDIDLLILSALKHILYSGEDFVKMKLQTSIE</sequence>
<evidence type="ECO:0000313" key="2">
    <source>
        <dbReference type="RefSeq" id="XP_028997369.1"/>
    </source>
</evidence>
<reference evidence="2 3" key="1">
    <citation type="submission" date="2025-04" db="UniProtKB">
        <authorList>
            <consortium name="RefSeq"/>
        </authorList>
    </citation>
    <scope>IDENTIFICATION</scope>
</reference>
<evidence type="ECO:0000313" key="1">
    <source>
        <dbReference type="Proteomes" id="UP000515150"/>
    </source>
</evidence>
<dbReference type="InterPro" id="IPR027417">
    <property type="entry name" value="P-loop_NTPase"/>
</dbReference>
<dbReference type="GO" id="GO:0006955">
    <property type="term" value="P:immune response"/>
    <property type="evidence" value="ECO:0007669"/>
    <property type="project" value="TreeGrafter"/>
</dbReference>
<evidence type="ECO:0000313" key="3">
    <source>
        <dbReference type="RefSeq" id="XP_028997375.1"/>
    </source>
</evidence>
<dbReference type="SUPFAM" id="SSF52540">
    <property type="entry name" value="P-loop containing nucleoside triphosphate hydrolases"/>
    <property type="match status" value="1"/>
</dbReference>
<keyword evidence="1" id="KW-1185">Reference proteome</keyword>
<dbReference type="Proteomes" id="UP000515150">
    <property type="component" value="Chromosome 2"/>
</dbReference>
<dbReference type="PANTHER" id="PTHR14241">
    <property type="entry name" value="INTERFERON-INDUCED PROTEIN 44"/>
    <property type="match status" value="1"/>
</dbReference>
<organism evidence="1 3">
    <name type="scientific">Betta splendens</name>
    <name type="common">Siamese fighting fish</name>
    <dbReference type="NCBI Taxonomy" id="158456"/>
    <lineage>
        <taxon>Eukaryota</taxon>
        <taxon>Metazoa</taxon>
        <taxon>Chordata</taxon>
        <taxon>Craniata</taxon>
        <taxon>Vertebrata</taxon>
        <taxon>Euteleostomi</taxon>
        <taxon>Actinopterygii</taxon>
        <taxon>Neopterygii</taxon>
        <taxon>Teleostei</taxon>
        <taxon>Neoteleostei</taxon>
        <taxon>Acanthomorphata</taxon>
        <taxon>Anabantaria</taxon>
        <taxon>Anabantiformes</taxon>
        <taxon>Anabantoidei</taxon>
        <taxon>Osphronemidae</taxon>
        <taxon>Betta</taxon>
    </lineage>
</organism>
<dbReference type="KEGG" id="bspl:114849802"/>
<name>A0A6P7LSX6_BETSP</name>
<dbReference type="PANTHER" id="PTHR14241:SF1">
    <property type="entry name" value="INTERFERON-INDUCED PROTEIN 44-RELATED"/>
    <property type="match status" value="1"/>
</dbReference>
<dbReference type="RefSeq" id="XP_028997369.1">
    <property type="nucleotide sequence ID" value="XM_029141536.3"/>
</dbReference>
<accession>A0A6P7LSX6</accession>
<proteinExistence type="predicted"/>
<protein>
    <submittedName>
        <fullName evidence="2 3">Interferon-induced protein 44-like isoform X1</fullName>
    </submittedName>
</protein>
<dbReference type="GeneTree" id="ENSGT00940000160560"/>
<gene>
    <name evidence="2 3" type="primary">LOC114849802</name>
</gene>
<dbReference type="AlphaFoldDB" id="A0A6P7LSX6"/>